<protein>
    <recommendedName>
        <fullName evidence="11">Uridylate kinase</fullName>
        <shortName evidence="11">UK</shortName>
        <ecNumber evidence="11">2.7.4.22</ecNumber>
    </recommendedName>
    <alternativeName>
        <fullName evidence="11">Uridine monophosphate kinase</fullName>
        <shortName evidence="11">UMP kinase</shortName>
        <shortName evidence="11">UMPK</shortName>
    </alternativeName>
</protein>
<dbReference type="PANTHER" id="PTHR42833">
    <property type="entry name" value="URIDYLATE KINASE"/>
    <property type="match status" value="1"/>
</dbReference>
<dbReference type="GO" id="GO:0005829">
    <property type="term" value="C:cytosol"/>
    <property type="evidence" value="ECO:0007669"/>
    <property type="project" value="TreeGrafter"/>
</dbReference>
<keyword evidence="4 11" id="KW-0963">Cytoplasm</keyword>
<dbReference type="EC" id="2.7.4.22" evidence="11"/>
<evidence type="ECO:0000256" key="6">
    <source>
        <dbReference type="ARBA" id="ARBA00022741"/>
    </source>
</evidence>
<dbReference type="Pfam" id="PF00696">
    <property type="entry name" value="AA_kinase"/>
    <property type="match status" value="1"/>
</dbReference>
<evidence type="ECO:0000256" key="10">
    <source>
        <dbReference type="ARBA" id="ARBA00047767"/>
    </source>
</evidence>
<comment type="caution">
    <text evidence="11">Lacks conserved residue(s) required for the propagation of feature annotation.</text>
</comment>
<dbReference type="CDD" id="cd04254">
    <property type="entry name" value="AAK_UMPK-PyrH-Ec"/>
    <property type="match status" value="1"/>
</dbReference>
<comment type="pathway">
    <text evidence="2 11">Pyrimidine metabolism; CTP biosynthesis via de novo pathway; UDP from UMP (UMPK route): step 1/1.</text>
</comment>
<evidence type="ECO:0000256" key="11">
    <source>
        <dbReference type="HAMAP-Rule" id="MF_01220"/>
    </source>
</evidence>
<keyword evidence="5 11" id="KW-0808">Transferase</keyword>
<feature type="binding site" evidence="11">
    <location>
        <position position="178"/>
    </location>
    <ligand>
        <name>ATP</name>
        <dbReference type="ChEBI" id="CHEBI:30616"/>
    </ligand>
</feature>
<feature type="binding site" evidence="11">
    <location>
        <position position="61"/>
    </location>
    <ligand>
        <name>UMP</name>
        <dbReference type="ChEBI" id="CHEBI:57865"/>
    </ligand>
</feature>
<comment type="activity regulation">
    <text evidence="11">Inhibited by UTP.</text>
</comment>
<feature type="binding site" evidence="11">
    <location>
        <position position="62"/>
    </location>
    <ligand>
        <name>ATP</name>
        <dbReference type="ChEBI" id="CHEBI:30616"/>
    </ligand>
</feature>
<dbReference type="RefSeq" id="WP_192533920.1">
    <property type="nucleotide sequence ID" value="NZ_JACZHT010000002.1"/>
</dbReference>
<feature type="binding site" evidence="11">
    <location>
        <begin position="142"/>
        <end position="149"/>
    </location>
    <ligand>
        <name>UMP</name>
        <dbReference type="ChEBI" id="CHEBI:57865"/>
    </ligand>
</feature>
<feature type="domain" description="Aspartate/glutamate/uridylate kinase" evidence="12">
    <location>
        <begin position="14"/>
        <end position="223"/>
    </location>
</feature>
<evidence type="ECO:0000313" key="14">
    <source>
        <dbReference type="Proteomes" id="UP000631034"/>
    </source>
</evidence>
<evidence type="ECO:0000259" key="12">
    <source>
        <dbReference type="Pfam" id="PF00696"/>
    </source>
</evidence>
<feature type="binding site" evidence="11">
    <location>
        <begin position="19"/>
        <end position="22"/>
    </location>
    <ligand>
        <name>ATP</name>
        <dbReference type="ChEBI" id="CHEBI:30616"/>
    </ligand>
</feature>
<evidence type="ECO:0000256" key="3">
    <source>
        <dbReference type="ARBA" id="ARBA00007614"/>
    </source>
</evidence>
<keyword evidence="6 11" id="KW-0547">Nucleotide-binding</keyword>
<reference evidence="13" key="1">
    <citation type="submission" date="2020-10" db="EMBL/GenBank/DDBJ databases">
        <title>Genome sequence of the unusual species of purple photosynthetic bacteria, Phaeovibrio sulfidiphilus DSM 23193, type strain.</title>
        <authorList>
            <person name="Kyndt J.A."/>
            <person name="Meyer T.E."/>
        </authorList>
    </citation>
    <scope>NUCLEOTIDE SEQUENCE</scope>
    <source>
        <strain evidence="13">DSM 23193</strain>
    </source>
</reference>
<keyword evidence="14" id="KW-1185">Reference proteome</keyword>
<evidence type="ECO:0000256" key="2">
    <source>
        <dbReference type="ARBA" id="ARBA00004791"/>
    </source>
</evidence>
<dbReference type="GO" id="GO:0033862">
    <property type="term" value="F:UMP kinase activity"/>
    <property type="evidence" value="ECO:0007669"/>
    <property type="project" value="UniProtKB-EC"/>
</dbReference>
<feature type="binding site" evidence="11">
    <location>
        <position position="175"/>
    </location>
    <ligand>
        <name>ATP</name>
        <dbReference type="ChEBI" id="CHEBI:30616"/>
    </ligand>
</feature>
<dbReference type="FunFam" id="3.40.1160.10:FF:000001">
    <property type="entry name" value="Uridylate kinase"/>
    <property type="match status" value="1"/>
</dbReference>
<feature type="binding site" evidence="11">
    <location>
        <position position="81"/>
    </location>
    <ligand>
        <name>UMP</name>
        <dbReference type="ChEBI" id="CHEBI:57865"/>
    </ligand>
</feature>
<comment type="function">
    <text evidence="11">Catalyzes the reversible phosphorylation of UMP to UDP.</text>
</comment>
<sequence length="250" mass="27190">MTSDSQGSRPPRYKRVLLKLSGEGLLGNREYGLDLEMVNRIAGEIKNALATGIQLCVVIGGGNIFRGVSKAAEGMDRTSADYMGMLATVMNALAVQNALEKQGVQTRVQSAIPMSMVCEPYIRRRAIRHMEKGRVVIFAAGTGNPFFTTDTAAALRAVEVNCDAILKATQVDGVYSADPKKVPDAVRYDRLTFSDVLKQDLRVMDTSAIALARENKIPIVVFSLHSAGSLCEVLARRGLFTEICCDTEKE</sequence>
<evidence type="ECO:0000256" key="9">
    <source>
        <dbReference type="ARBA" id="ARBA00022975"/>
    </source>
</evidence>
<dbReference type="HAMAP" id="MF_01220_B">
    <property type="entry name" value="PyrH_B"/>
    <property type="match status" value="1"/>
</dbReference>
<dbReference type="GO" id="GO:0006225">
    <property type="term" value="P:UDP biosynthetic process"/>
    <property type="evidence" value="ECO:0007669"/>
    <property type="project" value="TreeGrafter"/>
</dbReference>
<evidence type="ECO:0000256" key="4">
    <source>
        <dbReference type="ARBA" id="ARBA00022490"/>
    </source>
</evidence>
<dbReference type="UniPathway" id="UPA00159">
    <property type="reaction ID" value="UER00275"/>
</dbReference>
<dbReference type="InterPro" id="IPR015963">
    <property type="entry name" value="Uridylate_kinase_bac"/>
</dbReference>
<evidence type="ECO:0000256" key="7">
    <source>
        <dbReference type="ARBA" id="ARBA00022777"/>
    </source>
</evidence>
<dbReference type="Proteomes" id="UP000631034">
    <property type="component" value="Unassembled WGS sequence"/>
</dbReference>
<proteinExistence type="inferred from homology"/>
<accession>A0A8J6YPL8</accession>
<dbReference type="InterPro" id="IPR036393">
    <property type="entry name" value="AceGlu_kinase-like_sf"/>
</dbReference>
<dbReference type="InterPro" id="IPR001048">
    <property type="entry name" value="Asp/Glu/Uridylate_kinase"/>
</dbReference>
<keyword evidence="9 11" id="KW-0665">Pyrimidine biosynthesis</keyword>
<comment type="subcellular location">
    <subcellularLocation>
        <location evidence="1 11">Cytoplasm</location>
    </subcellularLocation>
</comment>
<evidence type="ECO:0000256" key="1">
    <source>
        <dbReference type="ARBA" id="ARBA00004496"/>
    </source>
</evidence>
<feature type="binding site" evidence="11">
    <location>
        <position position="170"/>
    </location>
    <ligand>
        <name>ATP</name>
        <dbReference type="ChEBI" id="CHEBI:30616"/>
    </ligand>
</feature>
<dbReference type="SUPFAM" id="SSF53633">
    <property type="entry name" value="Carbamate kinase-like"/>
    <property type="match status" value="1"/>
</dbReference>
<comment type="catalytic activity">
    <reaction evidence="10 11">
        <text>UMP + ATP = UDP + ADP</text>
        <dbReference type="Rhea" id="RHEA:24400"/>
        <dbReference type="ChEBI" id="CHEBI:30616"/>
        <dbReference type="ChEBI" id="CHEBI:57865"/>
        <dbReference type="ChEBI" id="CHEBI:58223"/>
        <dbReference type="ChEBI" id="CHEBI:456216"/>
        <dbReference type="EC" id="2.7.4.22"/>
    </reaction>
</comment>
<dbReference type="NCBIfam" id="TIGR02075">
    <property type="entry name" value="pyrH_bact"/>
    <property type="match status" value="1"/>
</dbReference>
<dbReference type="Gene3D" id="3.40.1160.10">
    <property type="entry name" value="Acetylglutamate kinase-like"/>
    <property type="match status" value="1"/>
</dbReference>
<dbReference type="AlphaFoldDB" id="A0A8J6YPL8"/>
<feature type="binding site" evidence="11">
    <location>
        <position position="66"/>
    </location>
    <ligand>
        <name>ATP</name>
        <dbReference type="ChEBI" id="CHEBI:30616"/>
    </ligand>
</feature>
<dbReference type="EMBL" id="JACZHT010000002">
    <property type="protein sequence ID" value="MBE1236922.1"/>
    <property type="molecule type" value="Genomic_DNA"/>
</dbReference>
<dbReference type="PANTHER" id="PTHR42833:SF4">
    <property type="entry name" value="URIDYLATE KINASE PUMPKIN, CHLOROPLASTIC"/>
    <property type="match status" value="1"/>
</dbReference>
<comment type="caution">
    <text evidence="13">The sequence shown here is derived from an EMBL/GenBank/DDBJ whole genome shotgun (WGS) entry which is preliminary data.</text>
</comment>
<name>A0A8J6YPL8_9PROT</name>
<comment type="similarity">
    <text evidence="3 11">Belongs to the UMP kinase family.</text>
</comment>
<gene>
    <name evidence="11" type="primary">pyrH</name>
    <name evidence="13" type="ORF">IHV25_04580</name>
</gene>
<evidence type="ECO:0000256" key="8">
    <source>
        <dbReference type="ARBA" id="ARBA00022840"/>
    </source>
</evidence>
<evidence type="ECO:0000313" key="13">
    <source>
        <dbReference type="EMBL" id="MBE1236922.1"/>
    </source>
</evidence>
<dbReference type="GO" id="GO:0044210">
    <property type="term" value="P:'de novo' CTP biosynthetic process"/>
    <property type="evidence" value="ECO:0007669"/>
    <property type="project" value="UniProtKB-UniRule"/>
</dbReference>
<organism evidence="13 14">
    <name type="scientific">Phaeovibrio sulfidiphilus</name>
    <dbReference type="NCBI Taxonomy" id="1220600"/>
    <lineage>
        <taxon>Bacteria</taxon>
        <taxon>Pseudomonadati</taxon>
        <taxon>Pseudomonadota</taxon>
        <taxon>Alphaproteobacteria</taxon>
        <taxon>Rhodospirillales</taxon>
        <taxon>Rhodospirillaceae</taxon>
        <taxon>Phaeovibrio</taxon>
    </lineage>
</organism>
<feature type="binding site" evidence="11">
    <location>
        <position position="169"/>
    </location>
    <ligand>
        <name>ATP</name>
        <dbReference type="ChEBI" id="CHEBI:30616"/>
    </ligand>
</feature>
<comment type="subunit">
    <text evidence="11">Homohexamer.</text>
</comment>
<dbReference type="PIRSF" id="PIRSF005650">
    <property type="entry name" value="Uridylate_kin"/>
    <property type="match status" value="1"/>
</dbReference>
<keyword evidence="8 11" id="KW-0067">ATP-binding</keyword>
<dbReference type="InterPro" id="IPR011817">
    <property type="entry name" value="Uridylate_kinase"/>
</dbReference>
<dbReference type="GO" id="GO:0005524">
    <property type="term" value="F:ATP binding"/>
    <property type="evidence" value="ECO:0007669"/>
    <property type="project" value="UniProtKB-KW"/>
</dbReference>
<keyword evidence="7 11" id="KW-0418">Kinase</keyword>
<evidence type="ECO:0000256" key="5">
    <source>
        <dbReference type="ARBA" id="ARBA00022679"/>
    </source>
</evidence>